<keyword evidence="1" id="KW-0812">Transmembrane</keyword>
<feature type="transmembrane region" description="Helical" evidence="1">
    <location>
        <begin position="41"/>
        <end position="58"/>
    </location>
</feature>
<keyword evidence="1" id="KW-1133">Transmembrane helix</keyword>
<feature type="transmembrane region" description="Helical" evidence="1">
    <location>
        <begin position="263"/>
        <end position="285"/>
    </location>
</feature>
<name>A0A246BAE2_9FLAO</name>
<evidence type="ECO:0000313" key="3">
    <source>
        <dbReference type="Proteomes" id="UP000197587"/>
    </source>
</evidence>
<keyword evidence="1" id="KW-0472">Membrane</keyword>
<dbReference type="AlphaFoldDB" id="A0A246BAE2"/>
<feature type="transmembrane region" description="Helical" evidence="1">
    <location>
        <begin position="111"/>
        <end position="128"/>
    </location>
</feature>
<feature type="transmembrane region" description="Helical" evidence="1">
    <location>
        <begin position="134"/>
        <end position="151"/>
    </location>
</feature>
<accession>A0A246BAE2</accession>
<protein>
    <recommendedName>
        <fullName evidence="4">EpsG family protein</fullName>
    </recommendedName>
</protein>
<evidence type="ECO:0000313" key="2">
    <source>
        <dbReference type="EMBL" id="OWK98621.1"/>
    </source>
</evidence>
<organism evidence="2 3">
    <name type="scientific">Kaistella haifensis DSM 19056</name>
    <dbReference type="NCBI Taxonomy" id="1450526"/>
    <lineage>
        <taxon>Bacteria</taxon>
        <taxon>Pseudomonadati</taxon>
        <taxon>Bacteroidota</taxon>
        <taxon>Flavobacteriia</taxon>
        <taxon>Flavobacteriales</taxon>
        <taxon>Weeksellaceae</taxon>
        <taxon>Chryseobacterium group</taxon>
        <taxon>Kaistella</taxon>
    </lineage>
</organism>
<dbReference type="EMBL" id="JASZ02000007">
    <property type="protein sequence ID" value="OWK98621.1"/>
    <property type="molecule type" value="Genomic_DNA"/>
</dbReference>
<feature type="transmembrane region" description="Helical" evidence="1">
    <location>
        <begin position="237"/>
        <end position="256"/>
    </location>
</feature>
<sequence>MALVVNSFVYFSFGNIYSSKILNYADFQAQFKSGIYQYRKLSGYFLMGIYDFLSSLNIDYHIFKLKFFNPESDAKMYLTFYILNTIFLMLTAVLIVFITEKKNFVATSSEKILLIAICIFTIGISQFVLVPYDVSSYFLILIFFWFLLKYLEQTSAKNLIILVAILAISTVNRESSALSISLAATLLYAKFGIRKESIFPVLILGIIFFAIYLGMRFSQGTFTTNDGNLFLQNFTDFKNLLGILFWAVFFVLPLMLAKDKKAFNSIIIFHILSIPYIAMCFYAGILYETRLYIPLFLTVLFLSKFDVKKIAAQNS</sequence>
<feature type="transmembrane region" description="Helical" evidence="1">
    <location>
        <begin position="78"/>
        <end position="99"/>
    </location>
</feature>
<gene>
    <name evidence="2" type="ORF">AP75_04860</name>
</gene>
<feature type="transmembrane region" description="Helical" evidence="1">
    <location>
        <begin position="198"/>
        <end position="217"/>
    </location>
</feature>
<comment type="caution">
    <text evidence="2">The sequence shown here is derived from an EMBL/GenBank/DDBJ whole genome shotgun (WGS) entry which is preliminary data.</text>
</comment>
<dbReference type="Proteomes" id="UP000197587">
    <property type="component" value="Unassembled WGS sequence"/>
</dbReference>
<keyword evidence="3" id="KW-1185">Reference proteome</keyword>
<evidence type="ECO:0008006" key="4">
    <source>
        <dbReference type="Google" id="ProtNLM"/>
    </source>
</evidence>
<proteinExistence type="predicted"/>
<evidence type="ECO:0000256" key="1">
    <source>
        <dbReference type="SAM" id="Phobius"/>
    </source>
</evidence>
<reference evidence="2 3" key="1">
    <citation type="submission" date="2017-05" db="EMBL/GenBank/DDBJ databases">
        <title>Genome of Chryseobacterium haifense.</title>
        <authorList>
            <person name="Newman J.D."/>
        </authorList>
    </citation>
    <scope>NUCLEOTIDE SEQUENCE [LARGE SCALE GENOMIC DNA]</scope>
    <source>
        <strain evidence="2 3">DSM 19056</strain>
    </source>
</reference>